<dbReference type="GO" id="GO:0006633">
    <property type="term" value="P:fatty acid biosynthetic process"/>
    <property type="evidence" value="ECO:0007669"/>
    <property type="project" value="UniProtKB-UniRule"/>
</dbReference>
<dbReference type="GO" id="GO:0000287">
    <property type="term" value="F:magnesium ion binding"/>
    <property type="evidence" value="ECO:0007669"/>
    <property type="project" value="UniProtKB-UniRule"/>
</dbReference>
<dbReference type="AlphaFoldDB" id="A0A0F3NL31"/>
<dbReference type="SUPFAM" id="SSF56214">
    <property type="entry name" value="4'-phosphopantetheinyl transferase"/>
    <property type="match status" value="1"/>
</dbReference>
<dbReference type="InterPro" id="IPR008278">
    <property type="entry name" value="4-PPantetheinyl_Trfase_dom"/>
</dbReference>
<evidence type="ECO:0000256" key="9">
    <source>
        <dbReference type="ARBA" id="ARBA00023098"/>
    </source>
</evidence>
<gene>
    <name evidence="11 13" type="primary">acpS</name>
    <name evidence="13" type="ORF">NLO413_0102</name>
</gene>
<accession>A0A0F3NL31</accession>
<dbReference type="GO" id="GO:0019878">
    <property type="term" value="P:lysine biosynthetic process via aminoadipic acid"/>
    <property type="evidence" value="ECO:0007669"/>
    <property type="project" value="TreeGrafter"/>
</dbReference>
<keyword evidence="6 11" id="KW-0479">Metal-binding</keyword>
<dbReference type="HAMAP" id="MF_00101">
    <property type="entry name" value="AcpS"/>
    <property type="match status" value="1"/>
</dbReference>
<dbReference type="Gene3D" id="3.90.470.20">
    <property type="entry name" value="4'-phosphopantetheinyl transferase domain"/>
    <property type="match status" value="1"/>
</dbReference>
<dbReference type="EC" id="2.7.8.7" evidence="11"/>
<comment type="subcellular location">
    <subcellularLocation>
        <location evidence="11">Cytoplasm</location>
    </subcellularLocation>
</comment>
<name>A0A0F3NL31_9RICK</name>
<dbReference type="InterPro" id="IPR004568">
    <property type="entry name" value="Ppantetheine-prot_Trfase_dom"/>
</dbReference>
<dbReference type="GO" id="GO:0008897">
    <property type="term" value="F:holo-[acyl-carrier-protein] synthase activity"/>
    <property type="evidence" value="ECO:0007669"/>
    <property type="project" value="UniProtKB-UniRule"/>
</dbReference>
<feature type="binding site" evidence="11">
    <location>
        <position position="60"/>
    </location>
    <ligand>
        <name>Mg(2+)</name>
        <dbReference type="ChEBI" id="CHEBI:18420"/>
    </ligand>
</feature>
<comment type="cofactor">
    <cofactor evidence="1 11">
        <name>Mg(2+)</name>
        <dbReference type="ChEBI" id="CHEBI:18420"/>
    </cofactor>
</comment>
<dbReference type="STRING" id="1359163.NLO413_0102"/>
<organism evidence="13 14">
    <name type="scientific">Candidatus Neoehrlichia procyonis str. RAC413</name>
    <dbReference type="NCBI Taxonomy" id="1359163"/>
    <lineage>
        <taxon>Bacteria</taxon>
        <taxon>Pseudomonadati</taxon>
        <taxon>Pseudomonadota</taxon>
        <taxon>Alphaproteobacteria</taxon>
        <taxon>Rickettsiales</taxon>
        <taxon>Anaplasmataceae</taxon>
        <taxon>Candidatus Neoehrlichia</taxon>
    </lineage>
</organism>
<keyword evidence="10 11" id="KW-0275">Fatty acid biosynthesis</keyword>
<evidence type="ECO:0000313" key="13">
    <source>
        <dbReference type="EMBL" id="KJV68740.1"/>
    </source>
</evidence>
<evidence type="ECO:0000256" key="5">
    <source>
        <dbReference type="ARBA" id="ARBA00022679"/>
    </source>
</evidence>
<dbReference type="Proteomes" id="UP000033562">
    <property type="component" value="Unassembled WGS sequence"/>
</dbReference>
<proteinExistence type="inferred from homology"/>
<evidence type="ECO:0000259" key="12">
    <source>
        <dbReference type="Pfam" id="PF01648"/>
    </source>
</evidence>
<dbReference type="PANTHER" id="PTHR12215">
    <property type="entry name" value="PHOSPHOPANTETHEINE TRANSFERASE"/>
    <property type="match status" value="1"/>
</dbReference>
<dbReference type="InterPro" id="IPR002582">
    <property type="entry name" value="ACPS"/>
</dbReference>
<dbReference type="NCBIfam" id="TIGR00516">
    <property type="entry name" value="acpS"/>
    <property type="match status" value="1"/>
</dbReference>
<evidence type="ECO:0000256" key="8">
    <source>
        <dbReference type="ARBA" id="ARBA00022842"/>
    </source>
</evidence>
<evidence type="ECO:0000256" key="2">
    <source>
        <dbReference type="ARBA" id="ARBA00010990"/>
    </source>
</evidence>
<dbReference type="NCBIfam" id="TIGR00556">
    <property type="entry name" value="pantethn_trn"/>
    <property type="match status" value="1"/>
</dbReference>
<evidence type="ECO:0000256" key="10">
    <source>
        <dbReference type="ARBA" id="ARBA00023160"/>
    </source>
</evidence>
<keyword evidence="8 11" id="KW-0460">Magnesium</keyword>
<feature type="binding site" evidence="11">
    <location>
        <position position="8"/>
    </location>
    <ligand>
        <name>Mg(2+)</name>
        <dbReference type="ChEBI" id="CHEBI:18420"/>
    </ligand>
</feature>
<dbReference type="RefSeq" id="WP_045808604.1">
    <property type="nucleotide sequence ID" value="NZ_LANX01000001.1"/>
</dbReference>
<protein>
    <recommendedName>
        <fullName evidence="11">Holo-[acyl-carrier-protein] synthase</fullName>
        <shortName evidence="11">Holo-ACP synthase</shortName>
        <ecNumber evidence="11">2.7.8.7</ecNumber>
    </recommendedName>
    <alternativeName>
        <fullName evidence="11">4'-phosphopantetheinyl transferase AcpS</fullName>
    </alternativeName>
</protein>
<dbReference type="NCBIfam" id="NF011253">
    <property type="entry name" value="PRK14659.1"/>
    <property type="match status" value="1"/>
</dbReference>
<keyword evidence="7 11" id="KW-0276">Fatty acid metabolism</keyword>
<dbReference type="InterPro" id="IPR050559">
    <property type="entry name" value="P-Pant_transferase_sf"/>
</dbReference>
<dbReference type="GO" id="GO:0005829">
    <property type="term" value="C:cytosol"/>
    <property type="evidence" value="ECO:0007669"/>
    <property type="project" value="TreeGrafter"/>
</dbReference>
<evidence type="ECO:0000256" key="3">
    <source>
        <dbReference type="ARBA" id="ARBA00022490"/>
    </source>
</evidence>
<dbReference type="OrthoDB" id="517356at2"/>
<comment type="caution">
    <text evidence="13">The sequence shown here is derived from an EMBL/GenBank/DDBJ whole genome shotgun (WGS) entry which is preliminary data.</text>
</comment>
<dbReference type="Pfam" id="PF01648">
    <property type="entry name" value="ACPS"/>
    <property type="match status" value="1"/>
</dbReference>
<reference evidence="13 14" key="1">
    <citation type="submission" date="2015-02" db="EMBL/GenBank/DDBJ databases">
        <title>Genome Sequencing of Rickettsiales.</title>
        <authorList>
            <person name="Daugherty S.C."/>
            <person name="Su Q."/>
            <person name="Abolude K."/>
            <person name="Beier-Sexton M."/>
            <person name="Carlyon J.A."/>
            <person name="Carter R."/>
            <person name="Day N.P."/>
            <person name="Dumler S.J."/>
            <person name="Dyachenko V."/>
            <person name="Godinez A."/>
            <person name="Kurtti T.J."/>
            <person name="Lichay M."/>
            <person name="Mullins K.E."/>
            <person name="Ott S."/>
            <person name="Pappas-Brown V."/>
            <person name="Paris D.H."/>
            <person name="Patel P."/>
            <person name="Richards A.L."/>
            <person name="Sadzewicz L."/>
            <person name="Sears K."/>
            <person name="Seidman D."/>
            <person name="Sengamalay N."/>
            <person name="Stenos J."/>
            <person name="Tallon L.J."/>
            <person name="Vincent G."/>
            <person name="Fraser C.M."/>
            <person name="Munderloh U."/>
            <person name="Dunning-Hotopp J.C."/>
        </authorList>
    </citation>
    <scope>NUCLEOTIDE SEQUENCE [LARGE SCALE GENOMIC DNA]</scope>
    <source>
        <strain evidence="13 14">RAC413</strain>
    </source>
</reference>
<dbReference type="InterPro" id="IPR037143">
    <property type="entry name" value="4-PPantetheinyl_Trfase_dom_sf"/>
</dbReference>
<keyword evidence="3 11" id="KW-0963">Cytoplasm</keyword>
<dbReference type="PANTHER" id="PTHR12215:SF10">
    <property type="entry name" value="L-AMINOADIPATE-SEMIALDEHYDE DEHYDROGENASE-PHOSPHOPANTETHEINYL TRANSFERASE"/>
    <property type="match status" value="1"/>
</dbReference>
<evidence type="ECO:0000256" key="1">
    <source>
        <dbReference type="ARBA" id="ARBA00001946"/>
    </source>
</evidence>
<keyword evidence="4 11" id="KW-0444">Lipid biosynthesis</keyword>
<evidence type="ECO:0000256" key="6">
    <source>
        <dbReference type="ARBA" id="ARBA00022723"/>
    </source>
</evidence>
<evidence type="ECO:0000256" key="7">
    <source>
        <dbReference type="ARBA" id="ARBA00022832"/>
    </source>
</evidence>
<keyword evidence="5 11" id="KW-0808">Transferase</keyword>
<comment type="function">
    <text evidence="11">Transfers the 4'-phosphopantetheine moiety from coenzyme A to a Ser of acyl-carrier-protein.</text>
</comment>
<dbReference type="EMBL" id="LANX01000001">
    <property type="protein sequence ID" value="KJV68740.1"/>
    <property type="molecule type" value="Genomic_DNA"/>
</dbReference>
<comment type="similarity">
    <text evidence="11">Belongs to the P-Pant transferase superfamily. AcpS family.</text>
</comment>
<keyword evidence="14" id="KW-1185">Reference proteome</keyword>
<feature type="domain" description="4'-phosphopantetheinyl transferase" evidence="12">
    <location>
        <begin position="4"/>
        <end position="116"/>
    </location>
</feature>
<evidence type="ECO:0000256" key="4">
    <source>
        <dbReference type="ARBA" id="ARBA00022516"/>
    </source>
</evidence>
<comment type="similarity">
    <text evidence="2">Belongs to the P-Pant transferase superfamily. Gsp/Sfp/HetI/AcpT family.</text>
</comment>
<evidence type="ECO:0000256" key="11">
    <source>
        <dbReference type="HAMAP-Rule" id="MF_00101"/>
    </source>
</evidence>
<keyword evidence="9 11" id="KW-0443">Lipid metabolism</keyword>
<evidence type="ECO:0000313" key="14">
    <source>
        <dbReference type="Proteomes" id="UP000033562"/>
    </source>
</evidence>
<sequence>MIVGIGTDIVYIPRIFTLWQKFGNKFINKVFSHQEIQDSYNYSNNIAKINHFAKRFAAKEAYIKAIGTGFNKQIKMRNITVYNNNYGKPYIKAPCSCNYVIELSISDDNDYAIAFVILYANQ</sequence>
<comment type="catalytic activity">
    <reaction evidence="11">
        <text>apo-[ACP] + CoA = holo-[ACP] + adenosine 3',5'-bisphosphate + H(+)</text>
        <dbReference type="Rhea" id="RHEA:12068"/>
        <dbReference type="Rhea" id="RHEA-COMP:9685"/>
        <dbReference type="Rhea" id="RHEA-COMP:9690"/>
        <dbReference type="ChEBI" id="CHEBI:15378"/>
        <dbReference type="ChEBI" id="CHEBI:29999"/>
        <dbReference type="ChEBI" id="CHEBI:57287"/>
        <dbReference type="ChEBI" id="CHEBI:58343"/>
        <dbReference type="ChEBI" id="CHEBI:64479"/>
        <dbReference type="EC" id="2.7.8.7"/>
    </reaction>
</comment>
<dbReference type="PATRIC" id="fig|1359163.3.peg.99"/>